<dbReference type="GeneID" id="40526283"/>
<dbReference type="KEGG" id="vg:40526283"/>
<gene>
    <name evidence="2" type="primary">53-94</name>
</gene>
<dbReference type="SMR" id="J7QDH6"/>
<protein>
    <submittedName>
        <fullName evidence="2">Hypothetical RHH DNA-binding protein</fullName>
    </submittedName>
</protein>
<evidence type="ECO:0000256" key="1">
    <source>
        <dbReference type="SAM" id="Coils"/>
    </source>
</evidence>
<sequence>MKVIQTKLGEEEYKVLKEIAEAQGVSMYELVRRIVLKELAKMGKVKRDKINSQDRLEELEHRVSMLEERVKRIETDIKEIKQRLQRNSIDRWVR</sequence>
<keyword evidence="2" id="KW-0238">DNA-binding</keyword>
<dbReference type="EMBL" id="HE681887">
    <property type="protein sequence ID" value="CCG27866.1"/>
    <property type="molecule type" value="Genomic_DNA"/>
</dbReference>
<evidence type="ECO:0000313" key="2">
    <source>
        <dbReference type="EMBL" id="CCG27866.1"/>
    </source>
</evidence>
<keyword evidence="1" id="KW-0175">Coiled coil</keyword>
<organism evidence="2 3">
    <name type="scientific">Alphaspiravirus yamagawaense</name>
    <dbReference type="NCBI Taxonomy" id="1157339"/>
    <lineage>
        <taxon>Viruses</taxon>
        <taxon>Viruses incertae sedis</taxon>
        <taxon>Spiraviridae</taxon>
        <taxon>Alphaspiravirus</taxon>
    </lineage>
</organism>
<name>J7QDH6_9VIRU</name>
<dbReference type="Proteomes" id="UP000003929">
    <property type="component" value="Segment"/>
</dbReference>
<dbReference type="RefSeq" id="YP_009666098.1">
    <property type="nucleotide sequence ID" value="NC_043427.1"/>
</dbReference>
<dbReference type="Gene3D" id="1.20.5.340">
    <property type="match status" value="1"/>
</dbReference>
<dbReference type="GO" id="GO:0006355">
    <property type="term" value="P:regulation of DNA-templated transcription"/>
    <property type="evidence" value="ECO:0007669"/>
    <property type="project" value="InterPro"/>
</dbReference>
<reference evidence="2 3" key="1">
    <citation type="journal article" date="2012" name="Proc. Natl. Acad. Sci. U.S.A.">
        <title>Archaeal virus with exceptional virion architecture and the largest single-stranded DNA genome.</title>
        <authorList>
            <person name="Mochizuki T."/>
            <person name="Krupovic M."/>
            <person name="Pehau-Arnaudet G."/>
            <person name="Sako Y."/>
            <person name="Forterre P."/>
            <person name="Prangishvili D."/>
        </authorList>
    </citation>
    <scope>NUCLEOTIDE SEQUENCE [LARGE SCALE GENOMIC DNA]</scope>
</reference>
<keyword evidence="3" id="KW-1185">Reference proteome</keyword>
<evidence type="ECO:0000313" key="3">
    <source>
        <dbReference type="Proteomes" id="UP000003929"/>
    </source>
</evidence>
<proteinExistence type="predicted"/>
<dbReference type="GO" id="GO:0003677">
    <property type="term" value="F:DNA binding"/>
    <property type="evidence" value="ECO:0007669"/>
    <property type="project" value="UniProtKB-KW"/>
</dbReference>
<feature type="coiled-coil region" evidence="1">
    <location>
        <begin position="42"/>
        <end position="90"/>
    </location>
</feature>
<accession>J7QDH6</accession>